<dbReference type="InterPro" id="IPR050268">
    <property type="entry name" value="NADH-dep_flavin_reductase"/>
</dbReference>
<dbReference type="SMART" id="SM00903">
    <property type="entry name" value="Flavin_Reduct"/>
    <property type="match status" value="1"/>
</dbReference>
<dbReference type="InterPro" id="IPR012349">
    <property type="entry name" value="Split_barrel_FMN-bd"/>
</dbReference>
<name>A0A840WKR6_9RHOB</name>
<evidence type="ECO:0000256" key="2">
    <source>
        <dbReference type="ARBA" id="ARBA00023002"/>
    </source>
</evidence>
<comment type="similarity">
    <text evidence="1">Belongs to the non-flavoprotein flavin reductase family.</text>
</comment>
<dbReference type="Pfam" id="PF01613">
    <property type="entry name" value="Flavin_Reduct"/>
    <property type="match status" value="1"/>
</dbReference>
<dbReference type="GO" id="GO:0010181">
    <property type="term" value="F:FMN binding"/>
    <property type="evidence" value="ECO:0007669"/>
    <property type="project" value="InterPro"/>
</dbReference>
<keyword evidence="5" id="KW-1185">Reference proteome</keyword>
<dbReference type="EMBL" id="JACIJS010000003">
    <property type="protein sequence ID" value="MBB5515111.1"/>
    <property type="molecule type" value="Genomic_DNA"/>
</dbReference>
<evidence type="ECO:0000313" key="4">
    <source>
        <dbReference type="EMBL" id="MBB5515111.1"/>
    </source>
</evidence>
<organism evidence="4 5">
    <name type="scientific">Rubricella aquisinus</name>
    <dbReference type="NCBI Taxonomy" id="2028108"/>
    <lineage>
        <taxon>Bacteria</taxon>
        <taxon>Pseudomonadati</taxon>
        <taxon>Pseudomonadota</taxon>
        <taxon>Alphaproteobacteria</taxon>
        <taxon>Rhodobacterales</taxon>
        <taxon>Paracoccaceae</taxon>
        <taxon>Rubricella</taxon>
    </lineage>
</organism>
<evidence type="ECO:0000313" key="5">
    <source>
        <dbReference type="Proteomes" id="UP000553766"/>
    </source>
</evidence>
<dbReference type="InterPro" id="IPR002563">
    <property type="entry name" value="Flavin_Rdtase-like_dom"/>
</dbReference>
<sequence length="157" mass="16920">MTAFEPRDYRDALGTFPTGVTVVTTMTEGGPVGITANSFASLSLDPPLVMWAPARASRRFSAFVEAEQFVIHILRADQSALANAFARTGFEAFAQCDWAPGAAGPEFPVAAAMFRCSREATHPGGDHAIVVGRVQSYVHDADATPLLYHRGDYPTMR</sequence>
<comment type="caution">
    <text evidence="4">The sequence shown here is derived from an EMBL/GenBank/DDBJ whole genome shotgun (WGS) entry which is preliminary data.</text>
</comment>
<dbReference type="AlphaFoldDB" id="A0A840WKR6"/>
<keyword evidence="2" id="KW-0560">Oxidoreductase</keyword>
<dbReference type="Gene3D" id="2.30.110.10">
    <property type="entry name" value="Electron Transport, Fmn-binding Protein, Chain A"/>
    <property type="match status" value="1"/>
</dbReference>
<proteinExistence type="inferred from homology"/>
<accession>A0A840WKR6</accession>
<dbReference type="RefSeq" id="WP_184009399.1">
    <property type="nucleotide sequence ID" value="NZ_JACIJS010000003.1"/>
</dbReference>
<dbReference type="GO" id="GO:0042602">
    <property type="term" value="F:riboflavin reductase (NADPH) activity"/>
    <property type="evidence" value="ECO:0007669"/>
    <property type="project" value="TreeGrafter"/>
</dbReference>
<dbReference type="PANTHER" id="PTHR30466:SF11">
    <property type="entry name" value="FLAVIN-DEPENDENT MONOOXYGENASE, REDUCTASE SUBUNIT HSAB"/>
    <property type="match status" value="1"/>
</dbReference>
<gene>
    <name evidence="4" type="ORF">FHS89_001121</name>
</gene>
<feature type="domain" description="Flavin reductase like" evidence="3">
    <location>
        <begin position="13"/>
        <end position="155"/>
    </location>
</feature>
<evidence type="ECO:0000259" key="3">
    <source>
        <dbReference type="SMART" id="SM00903"/>
    </source>
</evidence>
<protein>
    <submittedName>
        <fullName evidence="4">Flavin reductase (DIM6/NTAB) family NADH-FMN oxidoreductase RutF</fullName>
    </submittedName>
</protein>
<dbReference type="SUPFAM" id="SSF50475">
    <property type="entry name" value="FMN-binding split barrel"/>
    <property type="match status" value="1"/>
</dbReference>
<dbReference type="Proteomes" id="UP000553766">
    <property type="component" value="Unassembled WGS sequence"/>
</dbReference>
<dbReference type="PANTHER" id="PTHR30466">
    <property type="entry name" value="FLAVIN REDUCTASE"/>
    <property type="match status" value="1"/>
</dbReference>
<reference evidence="4 5" key="1">
    <citation type="submission" date="2020-08" db="EMBL/GenBank/DDBJ databases">
        <title>Genomic Encyclopedia of Type Strains, Phase IV (KMG-IV): sequencing the most valuable type-strain genomes for metagenomic binning, comparative biology and taxonomic classification.</title>
        <authorList>
            <person name="Goeker M."/>
        </authorList>
    </citation>
    <scope>NUCLEOTIDE SEQUENCE [LARGE SCALE GENOMIC DNA]</scope>
    <source>
        <strain evidence="4 5">DSM 103377</strain>
    </source>
</reference>
<evidence type="ECO:0000256" key="1">
    <source>
        <dbReference type="ARBA" id="ARBA00008898"/>
    </source>
</evidence>